<comment type="caution">
    <text evidence="1">The sequence shown here is derived from an EMBL/GenBank/DDBJ whole genome shotgun (WGS) entry which is preliminary data.</text>
</comment>
<dbReference type="Proteomes" id="UP001165960">
    <property type="component" value="Unassembled WGS sequence"/>
</dbReference>
<sequence length="290" mass="32835">MIYGYIQKCNDTGLELISPKQMLEINLSSSALSTFILSGTRLTVFKWLAEHESVEVKVEDPLEPSRVPTTTIEIRRKANFFFSRCYIIMRPTISADMLLETPAASDPALDSNFRLPLVKKLILPTRNSFKEILQYIKLGNAHPSIVKSMTKACPSSYYDPSLTELTVKTTRDKEKLLEHKKSYSNSLSDSKPRLPTSSDSEAPLNREAKLYSPQLTSSDTKPQPTNIRSLPQKPLTRSSTMNSFRPGLRNKNSPEPAFLNYDQKPYSVAKRAIIKCEYGVRRTRSLANYC</sequence>
<evidence type="ECO:0000313" key="1">
    <source>
        <dbReference type="EMBL" id="KAJ9077178.1"/>
    </source>
</evidence>
<dbReference type="EMBL" id="QTSX02002215">
    <property type="protein sequence ID" value="KAJ9077178.1"/>
    <property type="molecule type" value="Genomic_DNA"/>
</dbReference>
<proteinExistence type="predicted"/>
<name>A0ACC2TRK3_9FUNG</name>
<accession>A0ACC2TRK3</accession>
<organism evidence="1 2">
    <name type="scientific">Entomophthora muscae</name>
    <dbReference type="NCBI Taxonomy" id="34485"/>
    <lineage>
        <taxon>Eukaryota</taxon>
        <taxon>Fungi</taxon>
        <taxon>Fungi incertae sedis</taxon>
        <taxon>Zoopagomycota</taxon>
        <taxon>Entomophthoromycotina</taxon>
        <taxon>Entomophthoromycetes</taxon>
        <taxon>Entomophthorales</taxon>
        <taxon>Entomophthoraceae</taxon>
        <taxon>Entomophthora</taxon>
    </lineage>
</organism>
<protein>
    <submittedName>
        <fullName evidence="1">Uncharacterized protein</fullName>
    </submittedName>
</protein>
<evidence type="ECO:0000313" key="2">
    <source>
        <dbReference type="Proteomes" id="UP001165960"/>
    </source>
</evidence>
<keyword evidence="2" id="KW-1185">Reference proteome</keyword>
<reference evidence="1" key="1">
    <citation type="submission" date="2022-04" db="EMBL/GenBank/DDBJ databases">
        <title>Genome of the entomopathogenic fungus Entomophthora muscae.</title>
        <authorList>
            <person name="Elya C."/>
            <person name="Lovett B.R."/>
            <person name="Lee E."/>
            <person name="Macias A.M."/>
            <person name="Hajek A.E."/>
            <person name="De Bivort B.L."/>
            <person name="Kasson M.T."/>
            <person name="De Fine Licht H.H."/>
            <person name="Stajich J.E."/>
        </authorList>
    </citation>
    <scope>NUCLEOTIDE SEQUENCE</scope>
    <source>
        <strain evidence="1">Berkeley</strain>
    </source>
</reference>
<gene>
    <name evidence="1" type="ORF">DSO57_1019172</name>
</gene>